<sequence length="175" mass="19357">MQSRHPARCRRGRQTDDIDRHIAGRAKEPTVKQPDAKDREILSILSKEARVPMKTLAARVGLSRSAASERVAQMERSGVIRGYRADIGQMEADVIRAFLLVTLARTPSMGILDRLAGYAEVRRVSSVSGQLDLVVEVEVASIDRLNGLRDAIAETAEVQDLTTLIVLRRDIERSG</sequence>
<evidence type="ECO:0000259" key="5">
    <source>
        <dbReference type="PROSITE" id="PS50956"/>
    </source>
</evidence>
<evidence type="ECO:0000256" key="3">
    <source>
        <dbReference type="ARBA" id="ARBA00023163"/>
    </source>
</evidence>
<dbReference type="InterPro" id="IPR036388">
    <property type="entry name" value="WH-like_DNA-bd_sf"/>
</dbReference>
<protein>
    <submittedName>
        <fullName evidence="6">Lrp/AsnC family transcriptional regulator</fullName>
    </submittedName>
</protein>
<organism evidence="6 7">
    <name type="scientific">Ollibium composti</name>
    <dbReference type="NCBI Taxonomy" id="2675109"/>
    <lineage>
        <taxon>Bacteria</taxon>
        <taxon>Pseudomonadati</taxon>
        <taxon>Pseudomonadota</taxon>
        <taxon>Alphaproteobacteria</taxon>
        <taxon>Hyphomicrobiales</taxon>
        <taxon>Phyllobacteriaceae</taxon>
        <taxon>Ollibium</taxon>
    </lineage>
</organism>
<dbReference type="Gene3D" id="3.30.70.920">
    <property type="match status" value="1"/>
</dbReference>
<dbReference type="InterPro" id="IPR011008">
    <property type="entry name" value="Dimeric_a/b-barrel"/>
</dbReference>
<dbReference type="InterPro" id="IPR000485">
    <property type="entry name" value="AsnC-type_HTH_dom"/>
</dbReference>
<dbReference type="InterPro" id="IPR036390">
    <property type="entry name" value="WH_DNA-bd_sf"/>
</dbReference>
<evidence type="ECO:0000313" key="6">
    <source>
        <dbReference type="EMBL" id="THF58736.1"/>
    </source>
</evidence>
<evidence type="ECO:0000256" key="4">
    <source>
        <dbReference type="SAM" id="MobiDB-lite"/>
    </source>
</evidence>
<feature type="domain" description="HTH asnC-type" evidence="5">
    <location>
        <begin position="34"/>
        <end position="95"/>
    </location>
</feature>
<accession>A0ABY2Q9U8</accession>
<evidence type="ECO:0000256" key="2">
    <source>
        <dbReference type="ARBA" id="ARBA00023125"/>
    </source>
</evidence>
<keyword evidence="7" id="KW-1185">Reference proteome</keyword>
<dbReference type="SUPFAM" id="SSF54909">
    <property type="entry name" value="Dimeric alpha+beta barrel"/>
    <property type="match status" value="1"/>
</dbReference>
<feature type="compositionally biased region" description="Basic residues" evidence="4">
    <location>
        <begin position="1"/>
        <end position="12"/>
    </location>
</feature>
<dbReference type="Proteomes" id="UP000306441">
    <property type="component" value="Unassembled WGS sequence"/>
</dbReference>
<gene>
    <name evidence="6" type="ORF">E6C48_03505</name>
</gene>
<dbReference type="PANTHER" id="PTHR30154:SF34">
    <property type="entry name" value="TRANSCRIPTIONAL REGULATOR AZLB"/>
    <property type="match status" value="1"/>
</dbReference>
<evidence type="ECO:0000313" key="7">
    <source>
        <dbReference type="Proteomes" id="UP000306441"/>
    </source>
</evidence>
<reference evidence="6 7" key="1">
    <citation type="submission" date="2019-04" db="EMBL/GenBank/DDBJ databases">
        <title>Mesorhizobium composti sp. nov., isolated from compost.</title>
        <authorList>
            <person name="Lin S.-Y."/>
            <person name="Hameed A."/>
            <person name="Hsieh Y.-T."/>
            <person name="Young C.-C."/>
        </authorList>
    </citation>
    <scope>NUCLEOTIDE SEQUENCE [LARGE SCALE GENOMIC DNA]</scope>
    <source>
        <strain evidence="6 7">CC-YTH430</strain>
    </source>
</reference>
<keyword evidence="1" id="KW-0805">Transcription regulation</keyword>
<dbReference type="Pfam" id="PF01037">
    <property type="entry name" value="AsnC_trans_reg"/>
    <property type="match status" value="1"/>
</dbReference>
<dbReference type="SUPFAM" id="SSF46785">
    <property type="entry name" value="Winged helix' DNA-binding domain"/>
    <property type="match status" value="1"/>
</dbReference>
<dbReference type="PROSITE" id="PS50956">
    <property type="entry name" value="HTH_ASNC_2"/>
    <property type="match status" value="1"/>
</dbReference>
<proteinExistence type="predicted"/>
<comment type="caution">
    <text evidence="6">The sequence shown here is derived from an EMBL/GenBank/DDBJ whole genome shotgun (WGS) entry which is preliminary data.</text>
</comment>
<dbReference type="EMBL" id="SSNY01000002">
    <property type="protein sequence ID" value="THF58736.1"/>
    <property type="molecule type" value="Genomic_DNA"/>
</dbReference>
<evidence type="ECO:0000256" key="1">
    <source>
        <dbReference type="ARBA" id="ARBA00023015"/>
    </source>
</evidence>
<dbReference type="InterPro" id="IPR019887">
    <property type="entry name" value="Tscrpt_reg_AsnC/Lrp_C"/>
</dbReference>
<feature type="region of interest" description="Disordered" evidence="4">
    <location>
        <begin position="1"/>
        <end position="35"/>
    </location>
</feature>
<feature type="compositionally biased region" description="Basic and acidic residues" evidence="4">
    <location>
        <begin position="13"/>
        <end position="35"/>
    </location>
</feature>
<name>A0ABY2Q9U8_9HYPH</name>
<dbReference type="Pfam" id="PF13412">
    <property type="entry name" value="HTH_24"/>
    <property type="match status" value="1"/>
</dbReference>
<keyword evidence="3" id="KW-0804">Transcription</keyword>
<dbReference type="PANTHER" id="PTHR30154">
    <property type="entry name" value="LEUCINE-RESPONSIVE REGULATORY PROTEIN"/>
    <property type="match status" value="1"/>
</dbReference>
<keyword evidence="2" id="KW-0238">DNA-binding</keyword>
<dbReference type="SMART" id="SM00344">
    <property type="entry name" value="HTH_ASNC"/>
    <property type="match status" value="1"/>
</dbReference>
<dbReference type="InterPro" id="IPR019888">
    <property type="entry name" value="Tscrpt_reg_AsnC-like"/>
</dbReference>
<dbReference type="Gene3D" id="1.10.10.10">
    <property type="entry name" value="Winged helix-like DNA-binding domain superfamily/Winged helix DNA-binding domain"/>
    <property type="match status" value="1"/>
</dbReference>
<dbReference type="PRINTS" id="PR00033">
    <property type="entry name" value="HTHASNC"/>
</dbReference>